<proteinExistence type="predicted"/>
<organism evidence="1 2">
    <name type="scientific">Phytophthora megakarya</name>
    <dbReference type="NCBI Taxonomy" id="4795"/>
    <lineage>
        <taxon>Eukaryota</taxon>
        <taxon>Sar</taxon>
        <taxon>Stramenopiles</taxon>
        <taxon>Oomycota</taxon>
        <taxon>Peronosporomycetes</taxon>
        <taxon>Peronosporales</taxon>
        <taxon>Peronosporaceae</taxon>
        <taxon>Phytophthora</taxon>
    </lineage>
</organism>
<name>A0A225WTK1_9STRA</name>
<evidence type="ECO:0000313" key="2">
    <source>
        <dbReference type="Proteomes" id="UP000198211"/>
    </source>
</evidence>
<evidence type="ECO:0000313" key="1">
    <source>
        <dbReference type="EMBL" id="OWZ20931.1"/>
    </source>
</evidence>
<sequence>MRERLDVVLARLGLPSLNADVWDERILEDIVHTEEQMIHESCGVDGYATAQASNEFPIREPRIAIGKIIEEVYKRVLDTPDLDTLAPENVPQYLLLLNTNQEAFNRWVTHFRNDFGIPTMKRTQTETKTIWTWLLGHTDALWHLLAFLPYPELEVKQWPLADIIEWGSKEPIENKSAH</sequence>
<dbReference type="OrthoDB" id="124809at2759"/>
<keyword evidence="2" id="KW-1185">Reference proteome</keyword>
<gene>
    <name evidence="1" type="ORF">PHMEG_0004606</name>
</gene>
<comment type="caution">
    <text evidence="1">The sequence shown here is derived from an EMBL/GenBank/DDBJ whole genome shotgun (WGS) entry which is preliminary data.</text>
</comment>
<protein>
    <submittedName>
        <fullName evidence="1">Uncharacterized protein</fullName>
    </submittedName>
</protein>
<reference evidence="2" key="1">
    <citation type="submission" date="2017-03" db="EMBL/GenBank/DDBJ databases">
        <title>Phytopthora megakarya and P. palmivora, two closely related causual agents of cacao black pod achieved similar genome size and gene model numbers by different mechanisms.</title>
        <authorList>
            <person name="Ali S."/>
            <person name="Shao J."/>
            <person name="Larry D.J."/>
            <person name="Kronmiller B."/>
            <person name="Shen D."/>
            <person name="Strem M.D."/>
            <person name="Melnick R.L."/>
            <person name="Guiltinan M.J."/>
            <person name="Tyler B.M."/>
            <person name="Meinhardt L.W."/>
            <person name="Bailey B.A."/>
        </authorList>
    </citation>
    <scope>NUCLEOTIDE SEQUENCE [LARGE SCALE GENOMIC DNA]</scope>
    <source>
        <strain evidence="2">zdho120</strain>
    </source>
</reference>
<dbReference type="EMBL" id="NBNE01000274">
    <property type="protein sequence ID" value="OWZ20931.1"/>
    <property type="molecule type" value="Genomic_DNA"/>
</dbReference>
<dbReference type="AlphaFoldDB" id="A0A225WTK1"/>
<dbReference type="Proteomes" id="UP000198211">
    <property type="component" value="Unassembled WGS sequence"/>
</dbReference>
<accession>A0A225WTK1</accession>